<dbReference type="GO" id="GO:0006750">
    <property type="term" value="P:glutathione biosynthetic process"/>
    <property type="evidence" value="ECO:0007669"/>
    <property type="project" value="UniProtKB-UniRule"/>
</dbReference>
<evidence type="ECO:0000256" key="9">
    <source>
        <dbReference type="RuleBase" id="RU004391"/>
    </source>
</evidence>
<evidence type="ECO:0000256" key="1">
    <source>
        <dbReference type="ARBA" id="ARBA00005006"/>
    </source>
</evidence>
<evidence type="ECO:0000313" key="12">
    <source>
        <dbReference type="Proteomes" id="UP000005289"/>
    </source>
</evidence>
<evidence type="ECO:0000313" key="11">
    <source>
        <dbReference type="EMBL" id="AHE99565.1"/>
    </source>
</evidence>
<dbReference type="UniPathway" id="UPA00142">
    <property type="reaction ID" value="UER00209"/>
</dbReference>
<keyword evidence="6 8" id="KW-0067">ATP-binding</keyword>
<comment type="similarity">
    <text evidence="2 8">Belongs to the glutamate--cysteine ligase type 1 family. Type 1 subfamily.</text>
</comment>
<comment type="pathway">
    <text evidence="1 8 9">Sulfur metabolism; glutathione biosynthesis; glutathione from L-cysteine and L-glutamate: step 1/2.</text>
</comment>
<evidence type="ECO:0000256" key="2">
    <source>
        <dbReference type="ARBA" id="ARBA00008772"/>
    </source>
</evidence>
<protein>
    <recommendedName>
        <fullName evidence="8">Glutamate--cysteine ligase</fullName>
        <ecNumber evidence="8">6.3.2.2</ecNumber>
    </recommendedName>
    <alternativeName>
        <fullName evidence="8">Gamma-ECS</fullName>
        <shortName evidence="8">GCS</shortName>
    </alternativeName>
    <alternativeName>
        <fullName evidence="8">Gamma-glutamylcysteine synthetase</fullName>
    </alternativeName>
</protein>
<proteinExistence type="inferred from homology"/>
<evidence type="ECO:0000256" key="7">
    <source>
        <dbReference type="ARBA" id="ARBA00048819"/>
    </source>
</evidence>
<dbReference type="GO" id="GO:0005829">
    <property type="term" value="C:cytosol"/>
    <property type="evidence" value="ECO:0007669"/>
    <property type="project" value="TreeGrafter"/>
</dbReference>
<keyword evidence="12" id="KW-1185">Reference proteome</keyword>
<dbReference type="HAMAP" id="MF_00578">
    <property type="entry name" value="Glu_cys_ligase"/>
    <property type="match status" value="1"/>
</dbReference>
<gene>
    <name evidence="8" type="primary">gshA</name>
    <name evidence="11" type="ORF">THITH_16135</name>
</gene>
<dbReference type="GO" id="GO:0004357">
    <property type="term" value="F:glutamate-cysteine ligase activity"/>
    <property type="evidence" value="ECO:0007669"/>
    <property type="project" value="UniProtKB-UniRule"/>
</dbReference>
<keyword evidence="4 8" id="KW-0317">Glutathione biosynthesis</keyword>
<dbReference type="InterPro" id="IPR006334">
    <property type="entry name" value="Glut_cys_ligase"/>
</dbReference>
<dbReference type="Gene3D" id="3.30.590.20">
    <property type="match status" value="1"/>
</dbReference>
<organism evidence="11 12">
    <name type="scientific">Thioalkalivibrio paradoxus ARh 1</name>
    <dbReference type="NCBI Taxonomy" id="713585"/>
    <lineage>
        <taxon>Bacteria</taxon>
        <taxon>Pseudomonadati</taxon>
        <taxon>Pseudomonadota</taxon>
        <taxon>Gammaproteobacteria</taxon>
        <taxon>Chromatiales</taxon>
        <taxon>Ectothiorhodospiraceae</taxon>
        <taxon>Thioalkalivibrio</taxon>
    </lineage>
</organism>
<evidence type="ECO:0000256" key="8">
    <source>
        <dbReference type="HAMAP-Rule" id="MF_00578"/>
    </source>
</evidence>
<evidence type="ECO:0000256" key="6">
    <source>
        <dbReference type="ARBA" id="ARBA00022840"/>
    </source>
</evidence>
<sequence>MGTPENDLQQLMLRLGERLPPTALRGRIGLEKETLRVRAAGSIAQTPHPAGLGSALTHPYITTDYSEALLELVTPPFDDVRETLGFLQDLQAFAAARVGDEILWATSMPCAVSGEDSIPVAQYGHSNAGRMKTVYRIGLGHRYGRLMQVIAGVHFNYSPQPALWPILADLRGETDDRDFRDRCMMGMIRNLLRFGWLVPYLFGASPAVCNTFLDGRGARLEDFDDDSSYLPLATSLRMGDIGYNNRKEADTGIKANYNSLAEYVDSLRCAITTESPEWARIGVKVNGEYRQLNANILQIENEYYSSVRPKQPLERFEKPTDALESRGIAYVELRSVDVNAQHPLGVDESQLRFLEAFCLTALLIPSAPLSESAMADIDANLLAVAHYGRKPGLMLRCERGPAALQDLGREILTLMRPVAAMLDQGLPGDPYRRSLSEQWGKVEQAALTPSARMLEDMMAREEGFYRYARRLSDQHREAFRSNCPLPREAELVELAQHSLTEQAAMEASDRYDFDSFLQRYFDGSLVGMSGARSFIR</sequence>
<dbReference type="PANTHER" id="PTHR38761:SF1">
    <property type="entry name" value="GLUTAMATE--CYSTEINE LIGASE"/>
    <property type="match status" value="1"/>
</dbReference>
<dbReference type="EMBL" id="CP007029">
    <property type="protein sequence ID" value="AHE99565.1"/>
    <property type="molecule type" value="Genomic_DNA"/>
</dbReference>
<dbReference type="InterPro" id="IPR014746">
    <property type="entry name" value="Gln_synth/guanido_kin_cat_dom"/>
</dbReference>
<evidence type="ECO:0000256" key="5">
    <source>
        <dbReference type="ARBA" id="ARBA00022741"/>
    </source>
</evidence>
<evidence type="ECO:0000259" key="10">
    <source>
        <dbReference type="Pfam" id="PF04262"/>
    </source>
</evidence>
<dbReference type="GO" id="GO:0005524">
    <property type="term" value="F:ATP binding"/>
    <property type="evidence" value="ECO:0007669"/>
    <property type="project" value="UniProtKB-KW"/>
</dbReference>
<dbReference type="KEGG" id="tti:THITH_16135"/>
<dbReference type="OrthoDB" id="9803907at2"/>
<feature type="domain" description="Glutamate--cysteine ligase" evidence="10">
    <location>
        <begin position="26"/>
        <end position="383"/>
    </location>
</feature>
<dbReference type="HOGENOM" id="CLU_020728_3_0_6"/>
<dbReference type="STRING" id="713585.THITH_16135"/>
<dbReference type="SUPFAM" id="SSF55931">
    <property type="entry name" value="Glutamine synthetase/guanido kinase"/>
    <property type="match status" value="1"/>
</dbReference>
<dbReference type="PANTHER" id="PTHR38761">
    <property type="entry name" value="GLUTAMATE--CYSTEINE LIGASE"/>
    <property type="match status" value="1"/>
</dbReference>
<keyword evidence="3 8" id="KW-0436">Ligase</keyword>
<comment type="catalytic activity">
    <reaction evidence="7 8 9">
        <text>L-cysteine + L-glutamate + ATP = gamma-L-glutamyl-L-cysteine + ADP + phosphate + H(+)</text>
        <dbReference type="Rhea" id="RHEA:13285"/>
        <dbReference type="ChEBI" id="CHEBI:15378"/>
        <dbReference type="ChEBI" id="CHEBI:29985"/>
        <dbReference type="ChEBI" id="CHEBI:30616"/>
        <dbReference type="ChEBI" id="CHEBI:35235"/>
        <dbReference type="ChEBI" id="CHEBI:43474"/>
        <dbReference type="ChEBI" id="CHEBI:58173"/>
        <dbReference type="ChEBI" id="CHEBI:456216"/>
        <dbReference type="EC" id="6.3.2.2"/>
    </reaction>
</comment>
<dbReference type="InterPro" id="IPR007370">
    <property type="entry name" value="Glu_cys_ligase"/>
</dbReference>
<evidence type="ECO:0000256" key="3">
    <source>
        <dbReference type="ARBA" id="ARBA00022598"/>
    </source>
</evidence>
<evidence type="ECO:0000256" key="4">
    <source>
        <dbReference type="ARBA" id="ARBA00022684"/>
    </source>
</evidence>
<dbReference type="Proteomes" id="UP000005289">
    <property type="component" value="Chromosome"/>
</dbReference>
<keyword evidence="5 8" id="KW-0547">Nucleotide-binding</keyword>
<accession>W0DRS6</accession>
<name>W0DRS6_9GAMM</name>
<dbReference type="RefSeq" id="WP_006746863.1">
    <property type="nucleotide sequence ID" value="NZ_CP007029.1"/>
</dbReference>
<dbReference type="Pfam" id="PF04262">
    <property type="entry name" value="Glu_cys_ligase"/>
    <property type="match status" value="1"/>
</dbReference>
<dbReference type="NCBIfam" id="TIGR01434">
    <property type="entry name" value="glu_cys_ligase"/>
    <property type="match status" value="1"/>
</dbReference>
<dbReference type="GO" id="GO:0046872">
    <property type="term" value="F:metal ion binding"/>
    <property type="evidence" value="ECO:0007669"/>
    <property type="project" value="TreeGrafter"/>
</dbReference>
<dbReference type="EC" id="6.3.2.2" evidence="8"/>
<dbReference type="AlphaFoldDB" id="W0DRS6"/>
<reference evidence="11 12" key="1">
    <citation type="submission" date="2013-12" db="EMBL/GenBank/DDBJ databases">
        <authorList>
            <consortium name="DOE Joint Genome Institute"/>
            <person name="Muyzer G."/>
            <person name="Huntemann M."/>
            <person name="Han J."/>
            <person name="Chen A."/>
            <person name="Kyrpides N."/>
            <person name="Mavromatis K."/>
            <person name="Markowitz V."/>
            <person name="Palaniappan K."/>
            <person name="Ivanova N."/>
            <person name="Schaumberg A."/>
            <person name="Pati A."/>
            <person name="Liolios K."/>
            <person name="Nordberg H.P."/>
            <person name="Cantor M.N."/>
            <person name="Hua S.X."/>
            <person name="Woyke T."/>
        </authorList>
    </citation>
    <scope>NUCLEOTIDE SEQUENCE [LARGE SCALE GENOMIC DNA]</scope>
    <source>
        <strain evidence="11 12">ARh 1</strain>
    </source>
</reference>